<dbReference type="Pfam" id="PF00107">
    <property type="entry name" value="ADH_zinc_N"/>
    <property type="match status" value="1"/>
</dbReference>
<keyword evidence="3" id="KW-1185">Reference proteome</keyword>
<protein>
    <recommendedName>
        <fullName evidence="1">Enoyl reductase (ER) domain-containing protein</fullName>
    </recommendedName>
</protein>
<dbReference type="GO" id="GO:0016491">
    <property type="term" value="F:oxidoreductase activity"/>
    <property type="evidence" value="ECO:0007669"/>
    <property type="project" value="InterPro"/>
</dbReference>
<dbReference type="GeneID" id="19397318"/>
<dbReference type="InterPro" id="IPR036291">
    <property type="entry name" value="NAD(P)-bd_dom_sf"/>
</dbReference>
<dbReference type="HOGENOM" id="CLU_026673_3_2_1"/>
<evidence type="ECO:0000259" key="1">
    <source>
        <dbReference type="SMART" id="SM00829"/>
    </source>
</evidence>
<reference evidence="2 3" key="1">
    <citation type="journal article" date="2012" name="PLoS Pathog.">
        <title>Diverse lifestyles and strategies of plant pathogenesis encoded in the genomes of eighteen Dothideomycetes fungi.</title>
        <authorList>
            <person name="Ohm R.A."/>
            <person name="Feau N."/>
            <person name="Henrissat B."/>
            <person name="Schoch C.L."/>
            <person name="Horwitz B.A."/>
            <person name="Barry K.W."/>
            <person name="Condon B.J."/>
            <person name="Copeland A.C."/>
            <person name="Dhillon B."/>
            <person name="Glaser F."/>
            <person name="Hesse C.N."/>
            <person name="Kosti I."/>
            <person name="LaButti K."/>
            <person name="Lindquist E.A."/>
            <person name="Lucas S."/>
            <person name="Salamov A.A."/>
            <person name="Bradshaw R.E."/>
            <person name="Ciuffetti L."/>
            <person name="Hamelin R.C."/>
            <person name="Kema G.H.J."/>
            <person name="Lawrence C."/>
            <person name="Scott J.A."/>
            <person name="Spatafora J.W."/>
            <person name="Turgeon B.G."/>
            <person name="de Wit P.J.G.M."/>
            <person name="Zhong S."/>
            <person name="Goodwin S.B."/>
            <person name="Grigoriev I.V."/>
        </authorList>
    </citation>
    <scope>NUCLEOTIDE SEQUENCE [LARGE SCALE GENOMIC DNA]</scope>
    <source>
        <strain evidence="3">28A</strain>
    </source>
</reference>
<dbReference type="EMBL" id="KB908592">
    <property type="protein sequence ID" value="EOA86785.1"/>
    <property type="molecule type" value="Genomic_DNA"/>
</dbReference>
<dbReference type="Gene3D" id="3.90.180.10">
    <property type="entry name" value="Medium-chain alcohol dehydrogenases, catalytic domain"/>
    <property type="match status" value="1"/>
</dbReference>
<dbReference type="InterPro" id="IPR011032">
    <property type="entry name" value="GroES-like_sf"/>
</dbReference>
<gene>
    <name evidence="2" type="ORF">SETTUDRAFT_153569</name>
</gene>
<name>R0IP99_EXST2</name>
<proteinExistence type="predicted"/>
<dbReference type="InterPro" id="IPR051397">
    <property type="entry name" value="Zn-ADH-like_protein"/>
</dbReference>
<dbReference type="eggNOG" id="KOG1198">
    <property type="taxonomic scope" value="Eukaryota"/>
</dbReference>
<dbReference type="Pfam" id="PF08240">
    <property type="entry name" value="ADH_N"/>
    <property type="match status" value="1"/>
</dbReference>
<dbReference type="SUPFAM" id="SSF51735">
    <property type="entry name" value="NAD(P)-binding Rossmann-fold domains"/>
    <property type="match status" value="1"/>
</dbReference>
<feature type="domain" description="Enoyl reductase (ER)" evidence="1">
    <location>
        <begin position="14"/>
        <end position="310"/>
    </location>
</feature>
<dbReference type="PANTHER" id="PTHR43677:SF4">
    <property type="entry name" value="QUINONE OXIDOREDUCTASE-LIKE PROTEIN 2"/>
    <property type="match status" value="1"/>
</dbReference>
<dbReference type="GO" id="GO:0005739">
    <property type="term" value="C:mitochondrion"/>
    <property type="evidence" value="ECO:0007669"/>
    <property type="project" value="TreeGrafter"/>
</dbReference>
<dbReference type="Proteomes" id="UP000016935">
    <property type="component" value="Unassembled WGS sequence"/>
</dbReference>
<dbReference type="Gene3D" id="3.40.50.720">
    <property type="entry name" value="NAD(P)-binding Rossmann-like Domain"/>
    <property type="match status" value="1"/>
</dbReference>
<dbReference type="RefSeq" id="XP_008025385.1">
    <property type="nucleotide sequence ID" value="XM_008027194.1"/>
</dbReference>
<evidence type="ECO:0000313" key="3">
    <source>
        <dbReference type="Proteomes" id="UP000016935"/>
    </source>
</evidence>
<dbReference type="InterPro" id="IPR013154">
    <property type="entry name" value="ADH-like_N"/>
</dbReference>
<sequence length="318" mass="34436">MSITMRKVVISSYGDHSVVSIVSAPIAAPSKGEVQVKVLYSGMGGADILMRQGIYPMQQKAPLTPGYTFIGRVTQNGAGCKKHAVGALVACLSVYNGQAELVNQPEKYLIPVPEGLDLQQAVALILDWSTAYGLAFRAANIKKGQRVFIHGLSGSVGSGLLALCKMQGAHVYGTASAANHAAVRAAGATPFVYSDKQWMHAMQQLGGAHVVFDALGFESWDESFAILSADHGLLVGYLLARGLVPFCPYRTSFFYIHRDQKTHRPEVEMLLQMLARGEIRVPIRRVWALHEVPEAHRVWVKEPGVGAVVIKVSDDEKA</sequence>
<dbReference type="OrthoDB" id="203908at2759"/>
<dbReference type="InterPro" id="IPR020843">
    <property type="entry name" value="ER"/>
</dbReference>
<dbReference type="InterPro" id="IPR013149">
    <property type="entry name" value="ADH-like_C"/>
</dbReference>
<dbReference type="CDD" id="cd08273">
    <property type="entry name" value="MDR8"/>
    <property type="match status" value="1"/>
</dbReference>
<dbReference type="AlphaFoldDB" id="R0IP99"/>
<dbReference type="SMART" id="SM00829">
    <property type="entry name" value="PKS_ER"/>
    <property type="match status" value="1"/>
</dbReference>
<dbReference type="STRING" id="671987.R0IP99"/>
<dbReference type="PANTHER" id="PTHR43677">
    <property type="entry name" value="SHORT-CHAIN DEHYDROGENASE/REDUCTASE"/>
    <property type="match status" value="1"/>
</dbReference>
<organism evidence="2 3">
    <name type="scientific">Exserohilum turcicum (strain 28A)</name>
    <name type="common">Northern leaf blight fungus</name>
    <name type="synonym">Setosphaeria turcica</name>
    <dbReference type="NCBI Taxonomy" id="671987"/>
    <lineage>
        <taxon>Eukaryota</taxon>
        <taxon>Fungi</taxon>
        <taxon>Dikarya</taxon>
        <taxon>Ascomycota</taxon>
        <taxon>Pezizomycotina</taxon>
        <taxon>Dothideomycetes</taxon>
        <taxon>Pleosporomycetidae</taxon>
        <taxon>Pleosporales</taxon>
        <taxon>Pleosporineae</taxon>
        <taxon>Pleosporaceae</taxon>
        <taxon>Exserohilum</taxon>
    </lineage>
</organism>
<accession>R0IP99</accession>
<reference evidence="2 3" key="2">
    <citation type="journal article" date="2013" name="PLoS Genet.">
        <title>Comparative genome structure, secondary metabolite, and effector coding capacity across Cochliobolus pathogens.</title>
        <authorList>
            <person name="Condon B.J."/>
            <person name="Leng Y."/>
            <person name="Wu D."/>
            <person name="Bushley K.E."/>
            <person name="Ohm R.A."/>
            <person name="Otillar R."/>
            <person name="Martin J."/>
            <person name="Schackwitz W."/>
            <person name="Grimwood J."/>
            <person name="MohdZainudin N."/>
            <person name="Xue C."/>
            <person name="Wang R."/>
            <person name="Manning V.A."/>
            <person name="Dhillon B."/>
            <person name="Tu Z.J."/>
            <person name="Steffenson B.J."/>
            <person name="Salamov A."/>
            <person name="Sun H."/>
            <person name="Lowry S."/>
            <person name="LaButti K."/>
            <person name="Han J."/>
            <person name="Copeland A."/>
            <person name="Lindquist E."/>
            <person name="Barry K."/>
            <person name="Schmutz J."/>
            <person name="Baker S.E."/>
            <person name="Ciuffetti L.M."/>
            <person name="Grigoriev I.V."/>
            <person name="Zhong S."/>
            <person name="Turgeon B.G."/>
        </authorList>
    </citation>
    <scope>NUCLEOTIDE SEQUENCE [LARGE SCALE GENOMIC DNA]</scope>
    <source>
        <strain evidence="3">28A</strain>
    </source>
</reference>
<evidence type="ECO:0000313" key="2">
    <source>
        <dbReference type="EMBL" id="EOA86785.1"/>
    </source>
</evidence>
<dbReference type="SUPFAM" id="SSF50129">
    <property type="entry name" value="GroES-like"/>
    <property type="match status" value="1"/>
</dbReference>